<feature type="compositionally biased region" description="Acidic residues" evidence="1">
    <location>
        <begin position="626"/>
        <end position="636"/>
    </location>
</feature>
<feature type="compositionally biased region" description="Low complexity" evidence="1">
    <location>
        <begin position="498"/>
        <end position="522"/>
    </location>
</feature>
<feature type="compositionally biased region" description="Pro residues" evidence="1">
    <location>
        <begin position="400"/>
        <end position="410"/>
    </location>
</feature>
<feature type="compositionally biased region" description="Basic and acidic residues" evidence="1">
    <location>
        <begin position="285"/>
        <end position="321"/>
    </location>
</feature>
<evidence type="ECO:0000256" key="1">
    <source>
        <dbReference type="SAM" id="MobiDB-lite"/>
    </source>
</evidence>
<feature type="compositionally biased region" description="Low complexity" evidence="1">
    <location>
        <begin position="543"/>
        <end position="554"/>
    </location>
</feature>
<feature type="compositionally biased region" description="Low complexity" evidence="1">
    <location>
        <begin position="72"/>
        <end position="85"/>
    </location>
</feature>
<evidence type="ECO:0000313" key="3">
    <source>
        <dbReference type="Proteomes" id="UP000053890"/>
    </source>
</evidence>
<reference evidence="2 3" key="1">
    <citation type="journal article" date="2015" name="Front. Microbiol.">
        <title>Genome sequence of the plant growth promoting endophytic yeast Rhodotorula graminis WP1.</title>
        <authorList>
            <person name="Firrincieli A."/>
            <person name="Otillar R."/>
            <person name="Salamov A."/>
            <person name="Schmutz J."/>
            <person name="Khan Z."/>
            <person name="Redman R.S."/>
            <person name="Fleck N.D."/>
            <person name="Lindquist E."/>
            <person name="Grigoriev I.V."/>
            <person name="Doty S.L."/>
        </authorList>
    </citation>
    <scope>NUCLEOTIDE SEQUENCE [LARGE SCALE GENOMIC DNA]</scope>
    <source>
        <strain evidence="2 3">WP1</strain>
    </source>
</reference>
<feature type="compositionally biased region" description="Low complexity" evidence="1">
    <location>
        <begin position="323"/>
        <end position="339"/>
    </location>
</feature>
<dbReference type="STRING" id="578459.A0A194S808"/>
<dbReference type="AlphaFoldDB" id="A0A194S808"/>
<proteinExistence type="predicted"/>
<feature type="region of interest" description="Disordered" evidence="1">
    <location>
        <begin position="1"/>
        <end position="86"/>
    </location>
</feature>
<feature type="compositionally biased region" description="Polar residues" evidence="1">
    <location>
        <begin position="53"/>
        <end position="68"/>
    </location>
</feature>
<feature type="region of interest" description="Disordered" evidence="1">
    <location>
        <begin position="285"/>
        <end position="372"/>
    </location>
</feature>
<dbReference type="RefSeq" id="XP_018272776.1">
    <property type="nucleotide sequence ID" value="XM_018415985.1"/>
</dbReference>
<organism evidence="2 3">
    <name type="scientific">Rhodotorula graminis (strain WP1)</name>
    <dbReference type="NCBI Taxonomy" id="578459"/>
    <lineage>
        <taxon>Eukaryota</taxon>
        <taxon>Fungi</taxon>
        <taxon>Dikarya</taxon>
        <taxon>Basidiomycota</taxon>
        <taxon>Pucciniomycotina</taxon>
        <taxon>Microbotryomycetes</taxon>
        <taxon>Sporidiobolales</taxon>
        <taxon>Sporidiobolaceae</taxon>
        <taxon>Rhodotorula</taxon>
    </lineage>
</organism>
<gene>
    <name evidence="2" type="ORF">RHOBADRAFT_51726</name>
</gene>
<feature type="region of interest" description="Disordered" evidence="1">
    <location>
        <begin position="387"/>
        <end position="667"/>
    </location>
</feature>
<evidence type="ECO:0008006" key="4">
    <source>
        <dbReference type="Google" id="ProtNLM"/>
    </source>
</evidence>
<feature type="compositionally biased region" description="Pro residues" evidence="1">
    <location>
        <begin position="12"/>
        <end position="25"/>
    </location>
</feature>
<feature type="region of interest" description="Disordered" evidence="1">
    <location>
        <begin position="106"/>
        <end position="141"/>
    </location>
</feature>
<dbReference type="GeneID" id="28976433"/>
<feature type="compositionally biased region" description="Low complexity" evidence="1">
    <location>
        <begin position="388"/>
        <end position="399"/>
    </location>
</feature>
<evidence type="ECO:0000313" key="2">
    <source>
        <dbReference type="EMBL" id="KPV76727.1"/>
    </source>
</evidence>
<dbReference type="Proteomes" id="UP000053890">
    <property type="component" value="Unassembled WGS sequence"/>
</dbReference>
<dbReference type="OMA" id="QVEMANM"/>
<feature type="compositionally biased region" description="Low complexity" evidence="1">
    <location>
        <begin position="562"/>
        <end position="580"/>
    </location>
</feature>
<feature type="compositionally biased region" description="Low complexity" evidence="1">
    <location>
        <begin position="361"/>
        <end position="372"/>
    </location>
</feature>
<dbReference type="OrthoDB" id="2538000at2759"/>
<accession>A0A194S808</accession>
<name>A0A194S808_RHOGW</name>
<feature type="compositionally biased region" description="Low complexity" evidence="1">
    <location>
        <begin position="640"/>
        <end position="654"/>
    </location>
</feature>
<protein>
    <recommendedName>
        <fullName evidence="4">Transcriptional regulatory protein RXT2 N-terminal domain-containing protein</fullName>
    </recommendedName>
</protein>
<dbReference type="EMBL" id="KQ474075">
    <property type="protein sequence ID" value="KPV76727.1"/>
    <property type="molecule type" value="Genomic_DNA"/>
</dbReference>
<feature type="compositionally biased region" description="Low complexity" evidence="1">
    <location>
        <begin position="440"/>
        <end position="487"/>
    </location>
</feature>
<keyword evidence="3" id="KW-1185">Reference proteome</keyword>
<feature type="compositionally biased region" description="Low complexity" evidence="1">
    <location>
        <begin position="108"/>
        <end position="123"/>
    </location>
</feature>
<sequence length="788" mass="80229">MENCVQLALASRPPPSPSYPPPPSPRSARPTSPDHLHPTPLNRPLKMARDATRSNQNTTNGGHTSTHAKQGAPAAPAAPGEVAHPAQHRVRLADKDVGILSLPARDLPSYYDPPSSPSAASGSDGEGAVDGLASAIPTTNRGHKLSRLAPHTRRGRLGHHANVDAGFIDDTTSTSLVPPAQKRRKLNDLAAASSTSGFAVAPNLHLVPRSVHTLSREPDAPSPAHLPPVPQSPLDLLLTPAVQHTLGRKNNTFHLLAASATSLIEQEAELVGALTQVCRGLRGEGFDWRWDGDDERRRERDETRRKVEDEERKVGDDKEQGALDEAAATAAAASAGQPAQNGEAPAPAPTAGAVDGMDVEASPAPTATTSAPALEDEVKLEQATPVLSAPSAPGAVADPVPVPGLSPAPPAASTAVEGAEQTASVPPAPTQDVEMKEAAEPTTAEGAAADNSPAAPAPAADAPATAAVDGEAAPAANGAAPMASTSAPSEVPAIAVTAAGAEDPPATAADAGAAPASAPTPALNGTSEGEHAAPGAGTPVEPAAPSADTATAADPPTPATPATPALAATAAADSGDVASAEVTPAPSLSEEPSIRRRSGRVARGAAGAGGVSGRHTRSRQSSPEEGYTDAEDEAEGAGEGSSLDEPLAAGAAAASKPPRGQQAVEEEELPEYAARLVDPEVFVRGLFVSEGDVEMERVVPGPGGGMVGTGQMETLTPNEQEVLLHDCLTDLHRFLADTLEYRSRLLEIRDGTLGVERRRKGMHKAVRTVAWDWLQEEGAGMGVGEGYE</sequence>